<dbReference type="GO" id="GO:0009349">
    <property type="term" value="C:riboflavin synthase complex"/>
    <property type="evidence" value="ECO:0007669"/>
    <property type="project" value="InterPro"/>
</dbReference>
<dbReference type="Pfam" id="PF02798">
    <property type="entry name" value="GST_N"/>
    <property type="match status" value="1"/>
</dbReference>
<dbReference type="Gene3D" id="3.40.30.10">
    <property type="entry name" value="Glutaredoxin"/>
    <property type="match status" value="1"/>
</dbReference>
<evidence type="ECO:0000256" key="2">
    <source>
        <dbReference type="ARBA" id="ARBA00007424"/>
    </source>
</evidence>
<dbReference type="FunFam" id="3.40.50.960:FF:000005">
    <property type="entry name" value="6,7-dimethyl-8-ribityllumazine synthase"/>
    <property type="match status" value="1"/>
</dbReference>
<gene>
    <name evidence="8" type="ORF">PHSY_005256</name>
</gene>
<dbReference type="eggNOG" id="KOG0867">
    <property type="taxonomic scope" value="Eukaryota"/>
</dbReference>
<evidence type="ECO:0000256" key="4">
    <source>
        <dbReference type="ARBA" id="ARBA00022619"/>
    </source>
</evidence>
<evidence type="ECO:0000313" key="8">
    <source>
        <dbReference type="EMBL" id="GAC97670.1"/>
    </source>
</evidence>
<dbReference type="Gene3D" id="3.40.50.960">
    <property type="entry name" value="Lumazine/riboflavin synthase"/>
    <property type="match status" value="1"/>
</dbReference>
<dbReference type="OrthoDB" id="2098326at2759"/>
<dbReference type="SUPFAM" id="SSF52121">
    <property type="entry name" value="Lumazine synthase"/>
    <property type="match status" value="1"/>
</dbReference>
<evidence type="ECO:0000313" key="9">
    <source>
        <dbReference type="Proteomes" id="UP000014071"/>
    </source>
</evidence>
<dbReference type="PANTHER" id="PTHR21058">
    <property type="entry name" value="6,7-DIMETHYL-8-RIBITYLLUMAZINE SYNTHASE DMRL SYNTHASE LUMAZINE SYNTHASE"/>
    <property type="match status" value="1"/>
</dbReference>
<dbReference type="InterPro" id="IPR036467">
    <property type="entry name" value="LS/RS_sf"/>
</dbReference>
<dbReference type="InterPro" id="IPR040079">
    <property type="entry name" value="Glutathione_S-Trfase"/>
</dbReference>
<dbReference type="UniPathway" id="UPA00275">
    <property type="reaction ID" value="UER00404"/>
</dbReference>
<dbReference type="EMBL" id="DF238810">
    <property type="protein sequence ID" value="GAC97670.1"/>
    <property type="molecule type" value="Genomic_DNA"/>
</dbReference>
<evidence type="ECO:0000256" key="6">
    <source>
        <dbReference type="ARBA" id="ARBA00048785"/>
    </source>
</evidence>
<dbReference type="GO" id="GO:0000906">
    <property type="term" value="F:6,7-dimethyl-8-ribityllumazine synthase activity"/>
    <property type="evidence" value="ECO:0007669"/>
    <property type="project" value="UniProtKB-EC"/>
</dbReference>
<dbReference type="SUPFAM" id="SSF47616">
    <property type="entry name" value="GST C-terminal domain-like"/>
    <property type="match status" value="1"/>
</dbReference>
<evidence type="ECO:0000256" key="5">
    <source>
        <dbReference type="ARBA" id="ARBA00022679"/>
    </source>
</evidence>
<name>R9PHT4_PSEHS</name>
<dbReference type="InterPro" id="IPR036282">
    <property type="entry name" value="Glutathione-S-Trfase_C_sf"/>
</dbReference>
<dbReference type="STRING" id="1305764.R9PHT4"/>
<dbReference type="EC" id="2.5.1.78" evidence="3"/>
<dbReference type="GO" id="GO:0005758">
    <property type="term" value="C:mitochondrial intermembrane space"/>
    <property type="evidence" value="ECO:0007669"/>
    <property type="project" value="TreeGrafter"/>
</dbReference>
<dbReference type="GeneID" id="24110536"/>
<dbReference type="Proteomes" id="UP000014071">
    <property type="component" value="Unassembled WGS sequence"/>
</dbReference>
<evidence type="ECO:0000256" key="3">
    <source>
        <dbReference type="ARBA" id="ARBA00012664"/>
    </source>
</evidence>
<evidence type="ECO:0000256" key="1">
    <source>
        <dbReference type="ARBA" id="ARBA00004917"/>
    </source>
</evidence>
<dbReference type="RefSeq" id="XP_012191257.1">
    <property type="nucleotide sequence ID" value="XM_012335867.1"/>
</dbReference>
<dbReference type="eggNOG" id="KOG3243">
    <property type="taxonomic scope" value="Eukaryota"/>
</dbReference>
<dbReference type="InterPro" id="IPR002180">
    <property type="entry name" value="LS/RS"/>
</dbReference>
<dbReference type="CDD" id="cd09209">
    <property type="entry name" value="Lumazine_synthase-I"/>
    <property type="match status" value="1"/>
</dbReference>
<dbReference type="PANTHER" id="PTHR21058:SF0">
    <property type="entry name" value="6,7-DIMETHYL-8-RIBITYLLUMAZINE SYNTHASE"/>
    <property type="match status" value="1"/>
</dbReference>
<dbReference type="HAMAP" id="MF_00178">
    <property type="entry name" value="Lumazine_synth"/>
    <property type="match status" value="1"/>
</dbReference>
<comment type="catalytic activity">
    <reaction evidence="6">
        <text>(2S)-2-hydroxy-3-oxobutyl phosphate + 5-amino-6-(D-ribitylamino)uracil = 6,7-dimethyl-8-(1-D-ribityl)lumazine + phosphate + 2 H2O + H(+)</text>
        <dbReference type="Rhea" id="RHEA:26152"/>
        <dbReference type="ChEBI" id="CHEBI:15377"/>
        <dbReference type="ChEBI" id="CHEBI:15378"/>
        <dbReference type="ChEBI" id="CHEBI:15934"/>
        <dbReference type="ChEBI" id="CHEBI:43474"/>
        <dbReference type="ChEBI" id="CHEBI:58201"/>
        <dbReference type="ChEBI" id="CHEBI:58830"/>
        <dbReference type="EC" id="2.5.1.78"/>
    </reaction>
</comment>
<proteinExistence type="inferred from homology"/>
<organism evidence="8 9">
    <name type="scientific">Pseudozyma hubeiensis (strain SY62)</name>
    <name type="common">Yeast</name>
    <dbReference type="NCBI Taxonomy" id="1305764"/>
    <lineage>
        <taxon>Eukaryota</taxon>
        <taxon>Fungi</taxon>
        <taxon>Dikarya</taxon>
        <taxon>Basidiomycota</taxon>
        <taxon>Ustilaginomycotina</taxon>
        <taxon>Ustilaginomycetes</taxon>
        <taxon>Ustilaginales</taxon>
        <taxon>Ustilaginaceae</taxon>
        <taxon>Pseudozyma</taxon>
    </lineage>
</organism>
<keyword evidence="5 8" id="KW-0808">Transferase</keyword>
<dbReference type="Gene3D" id="1.20.1050.10">
    <property type="match status" value="1"/>
</dbReference>
<dbReference type="InterPro" id="IPR004045">
    <property type="entry name" value="Glutathione_S-Trfase_N"/>
</dbReference>
<dbReference type="GO" id="GO:0009231">
    <property type="term" value="P:riboflavin biosynthetic process"/>
    <property type="evidence" value="ECO:0007669"/>
    <property type="project" value="UniProtKB-UniPathway"/>
</dbReference>
<dbReference type="SUPFAM" id="SSF52833">
    <property type="entry name" value="Thioredoxin-like"/>
    <property type="match status" value="1"/>
</dbReference>
<protein>
    <recommendedName>
        <fullName evidence="3">6,7-dimethyl-8-ribityllumazine synthase</fullName>
        <ecNumber evidence="3">2.5.1.78</ecNumber>
    </recommendedName>
</protein>
<feature type="domain" description="GST N-terminal" evidence="7">
    <location>
        <begin position="265"/>
        <end position="348"/>
    </location>
</feature>
<keyword evidence="9" id="KW-1185">Reference proteome</keyword>
<dbReference type="InterPro" id="IPR034964">
    <property type="entry name" value="LS"/>
</dbReference>
<accession>R9PHT4</accession>
<dbReference type="CDD" id="cd03046">
    <property type="entry name" value="GST_N_GTT1_like"/>
    <property type="match status" value="1"/>
</dbReference>
<dbReference type="FunFam" id="1.20.1050.10:FF:000069">
    <property type="entry name" value="Putative elongation factor 1-gamma"/>
    <property type="match status" value="1"/>
</dbReference>
<dbReference type="InterPro" id="IPR004046">
    <property type="entry name" value="GST_C"/>
</dbReference>
<dbReference type="InterPro" id="IPR036249">
    <property type="entry name" value="Thioredoxin-like_sf"/>
</dbReference>
<dbReference type="HOGENOM" id="CLU_543046_0_0_1"/>
<evidence type="ECO:0000259" key="7">
    <source>
        <dbReference type="PROSITE" id="PS50404"/>
    </source>
</evidence>
<comment type="pathway">
    <text evidence="1">Cofactor biosynthesis; riboflavin biosynthesis; riboflavin from 2-hydroxy-3-oxobutyl phosphate and 5-amino-6-(D-ribitylamino)uracil: step 1/2.</text>
</comment>
<dbReference type="AlphaFoldDB" id="R9PHT4"/>
<dbReference type="SFLD" id="SFLDG00358">
    <property type="entry name" value="Main_(cytGST)"/>
    <property type="match status" value="1"/>
</dbReference>
<sequence length="494" mass="53648">MRCAVPPCHKKEKPLTATQLNMASIKGPAPAPTSFPGAEKLRIGIVHARWNEECITPLVNGCIKNITAAGVKPENIVVESVPGSWELPFGVSRLISASQVQASSNVSDLMGATSLLDDSKPATPTTTGAKASKAALDAVIGIGVLIKGSTMHFEYISESCCSGLMRIGLDTGVPVILGVLTALTEDQALERSGVGRKGDKGHNHGLDWGSAAVEMALKTNRWAEDGDSIPHSPSVINNASILSLNLTKNHQHPSSPNPFLVMSASPDLTLFYLENSRAFRVAWLLEHLSLPYTLKQFRRIEGKRAEPTLRSESTNPLGKSPYLIDGDVQVGESSAIVKYLITRYASQRQRDDLLGSPSNWSDFTAIESFISFSEGMMIHTLSAIYPRWFSTPEIAKEIEAGLSANIHNNLNFLEQSLSRPNANGFLVAGRLTAADIMCAFTAEYTFHMDTGITSQGKKMEDWPKTVEWLKGLSRLESYQKVLGKGVVHKFTISE</sequence>
<dbReference type="SFLD" id="SFLDS00019">
    <property type="entry name" value="Glutathione_Transferase_(cytos"/>
    <property type="match status" value="1"/>
</dbReference>
<keyword evidence="4" id="KW-0686">Riboflavin biosynthesis</keyword>
<comment type="similarity">
    <text evidence="2">Belongs to the DMRL synthase family.</text>
</comment>
<dbReference type="Pfam" id="PF00043">
    <property type="entry name" value="GST_C"/>
    <property type="match status" value="1"/>
</dbReference>
<dbReference type="PROSITE" id="PS50404">
    <property type="entry name" value="GST_NTER"/>
    <property type="match status" value="1"/>
</dbReference>
<dbReference type="Pfam" id="PF00885">
    <property type="entry name" value="DMRL_synthase"/>
    <property type="match status" value="2"/>
</dbReference>
<reference evidence="9" key="1">
    <citation type="journal article" date="2013" name="Genome Announc.">
        <title>Draft genome sequence of the basidiomycetous yeast-like fungus Pseudozyma hubeiensis SY62, which produces an abundant amount of the biosurfactant mannosylerythritol lipids.</title>
        <authorList>
            <person name="Konishi M."/>
            <person name="Hatada Y."/>
            <person name="Horiuchi J."/>
        </authorList>
    </citation>
    <scope>NUCLEOTIDE SEQUENCE [LARGE SCALE GENOMIC DNA]</scope>
    <source>
        <strain evidence="9">SY62</strain>
    </source>
</reference>